<keyword evidence="8" id="KW-1185">Reference proteome</keyword>
<protein>
    <submittedName>
        <fullName evidence="7">Aminotransferase class V-fold PLP-dependent enzyme</fullName>
    </submittedName>
</protein>
<dbReference type="InterPro" id="IPR015421">
    <property type="entry name" value="PyrdxlP-dep_Trfase_major"/>
</dbReference>
<comment type="caution">
    <text evidence="7">The sequence shown here is derived from an EMBL/GenBank/DDBJ whole genome shotgun (WGS) entry which is preliminary data.</text>
</comment>
<feature type="domain" description="Aminotransferase class V" evidence="6">
    <location>
        <begin position="31"/>
        <end position="392"/>
    </location>
</feature>
<evidence type="ECO:0000313" key="8">
    <source>
        <dbReference type="Proteomes" id="UP001425155"/>
    </source>
</evidence>
<dbReference type="PANTHER" id="PTHR43586:SF8">
    <property type="entry name" value="CYSTEINE DESULFURASE 1, CHLOROPLASTIC"/>
    <property type="match status" value="1"/>
</dbReference>
<keyword evidence="7" id="KW-0808">Transferase</keyword>
<evidence type="ECO:0000313" key="7">
    <source>
        <dbReference type="EMBL" id="MEN1945210.1"/>
    </source>
</evidence>
<organism evidence="7 8">
    <name type="scientific">Leifsonia stereocauli</name>
    <dbReference type="NCBI Taxonomy" id="3134136"/>
    <lineage>
        <taxon>Bacteria</taxon>
        <taxon>Bacillati</taxon>
        <taxon>Actinomycetota</taxon>
        <taxon>Actinomycetes</taxon>
        <taxon>Micrococcales</taxon>
        <taxon>Microbacteriaceae</taxon>
        <taxon>Leifsonia</taxon>
    </lineage>
</organism>
<evidence type="ECO:0000256" key="4">
    <source>
        <dbReference type="ARBA" id="ARBA00050776"/>
    </source>
</evidence>
<dbReference type="Pfam" id="PF00266">
    <property type="entry name" value="Aminotran_5"/>
    <property type="match status" value="1"/>
</dbReference>
<dbReference type="Gene3D" id="3.90.1150.10">
    <property type="entry name" value="Aspartate Aminotransferase, domain 1"/>
    <property type="match status" value="1"/>
</dbReference>
<dbReference type="GO" id="GO:0008483">
    <property type="term" value="F:transaminase activity"/>
    <property type="evidence" value="ECO:0007669"/>
    <property type="project" value="UniProtKB-KW"/>
</dbReference>
<name>A0ABU9VZM0_9MICO</name>
<proteinExistence type="inferred from homology"/>
<evidence type="ECO:0000256" key="3">
    <source>
        <dbReference type="ARBA" id="ARBA00022898"/>
    </source>
</evidence>
<dbReference type="InterPro" id="IPR020578">
    <property type="entry name" value="Aminotrans_V_PyrdxlP_BS"/>
</dbReference>
<dbReference type="Gene3D" id="3.40.640.10">
    <property type="entry name" value="Type I PLP-dependent aspartate aminotransferase-like (Major domain)"/>
    <property type="match status" value="1"/>
</dbReference>
<evidence type="ECO:0000259" key="6">
    <source>
        <dbReference type="Pfam" id="PF00266"/>
    </source>
</evidence>
<accession>A0ABU9VZM0</accession>
<dbReference type="EMBL" id="JBCLVG010000001">
    <property type="protein sequence ID" value="MEN1945210.1"/>
    <property type="molecule type" value="Genomic_DNA"/>
</dbReference>
<dbReference type="Proteomes" id="UP001425155">
    <property type="component" value="Unassembled WGS sequence"/>
</dbReference>
<sequence length="442" mass="46105">MTVTVADRSLLGVVGSSLRVPLVTGGESRYVNLDYAASAPALTTVAEHVTELLPLYASVHRGAGYASQVSTSVYESARGIVGGFVNARESDVVVFTRNTTEALGLLASAVPGETVLLDIEHHANLLPWQRRAARIVLSADTLAETLDRLDAELAARPAALVTVTGASNVTGETLPLRAIATIAHRRGARLAVDGAQLVPHRRVDLLRDGIDYLAFSGHKIYAPFGAGVLVGRKDWLDVAPPLLQGGGAVAEVTLHGATWHPAPARHEAGSPNVVGVAALARAVSEIGRLDADAWAAHDRALRNRLITGLEALPGVHPHRIFSDSADAVGVVSFSIDGQDSGLVAAYLSAEHGIGVRDGRFCAHPLLAKLGIDGPALRASFGVGSTDADVDALLGALTLFLASGPAWRYEFAGGQWAPVDDPRPRPDWAPVLGGSAVRFGCAV</sequence>
<evidence type="ECO:0000256" key="2">
    <source>
        <dbReference type="ARBA" id="ARBA00010447"/>
    </source>
</evidence>
<comment type="catalytic activity">
    <reaction evidence="4">
        <text>(sulfur carrier)-H + L-cysteine = (sulfur carrier)-SH + L-alanine</text>
        <dbReference type="Rhea" id="RHEA:43892"/>
        <dbReference type="Rhea" id="RHEA-COMP:14737"/>
        <dbReference type="Rhea" id="RHEA-COMP:14739"/>
        <dbReference type="ChEBI" id="CHEBI:29917"/>
        <dbReference type="ChEBI" id="CHEBI:35235"/>
        <dbReference type="ChEBI" id="CHEBI:57972"/>
        <dbReference type="ChEBI" id="CHEBI:64428"/>
        <dbReference type="EC" id="2.8.1.7"/>
    </reaction>
</comment>
<keyword evidence="7" id="KW-0032">Aminotransferase</keyword>
<dbReference type="InterPro" id="IPR000192">
    <property type="entry name" value="Aminotrans_V_dom"/>
</dbReference>
<dbReference type="PANTHER" id="PTHR43586">
    <property type="entry name" value="CYSTEINE DESULFURASE"/>
    <property type="match status" value="1"/>
</dbReference>
<reference evidence="7 8" key="1">
    <citation type="submission" date="2024-03" db="EMBL/GenBank/DDBJ databases">
        <title>YIM 134122 draft genome.</title>
        <authorList>
            <person name="Zuo S."/>
            <person name="Xiong L."/>
        </authorList>
    </citation>
    <scope>NUCLEOTIDE SEQUENCE [LARGE SCALE GENOMIC DNA]</scope>
    <source>
        <strain evidence="7 8">YIM 134122</strain>
    </source>
</reference>
<dbReference type="PROSITE" id="PS00595">
    <property type="entry name" value="AA_TRANSFER_CLASS_5"/>
    <property type="match status" value="1"/>
</dbReference>
<comment type="similarity">
    <text evidence="2">Belongs to the class-V pyridoxal-phosphate-dependent aminotransferase family. Csd subfamily.</text>
</comment>
<keyword evidence="3" id="KW-0663">Pyridoxal phosphate</keyword>
<gene>
    <name evidence="7" type="ORF">WJX64_01475</name>
</gene>
<evidence type="ECO:0000256" key="1">
    <source>
        <dbReference type="ARBA" id="ARBA00001933"/>
    </source>
</evidence>
<dbReference type="InterPro" id="IPR015424">
    <property type="entry name" value="PyrdxlP-dep_Trfase"/>
</dbReference>
<dbReference type="RefSeq" id="WP_342111126.1">
    <property type="nucleotide sequence ID" value="NZ_JBCAUN010000001.1"/>
</dbReference>
<comment type="cofactor">
    <cofactor evidence="1 5">
        <name>pyridoxal 5'-phosphate</name>
        <dbReference type="ChEBI" id="CHEBI:597326"/>
    </cofactor>
</comment>
<dbReference type="SUPFAM" id="SSF53383">
    <property type="entry name" value="PLP-dependent transferases"/>
    <property type="match status" value="1"/>
</dbReference>
<evidence type="ECO:0000256" key="5">
    <source>
        <dbReference type="RuleBase" id="RU004504"/>
    </source>
</evidence>
<dbReference type="InterPro" id="IPR015422">
    <property type="entry name" value="PyrdxlP-dep_Trfase_small"/>
</dbReference>